<dbReference type="KEGG" id="lpav:PLANPX_5637"/>
<keyword evidence="2" id="KW-1185">Reference proteome</keyword>
<dbReference type="EMBL" id="AP021861">
    <property type="protein sequence ID" value="BBO36025.1"/>
    <property type="molecule type" value="Genomic_DNA"/>
</dbReference>
<name>A0A5K7XI00_9BACT</name>
<gene>
    <name evidence="1" type="ORF">PLANPX_5637</name>
</gene>
<sequence length="83" mass="9959">MWKFLKKTASKYRDRSRSKQIAIELFEETKLRKAHRRYTRAREIPEGYLVNVAYGFAEQAWYLVSFDHSEVSELQEIKSATRD</sequence>
<evidence type="ECO:0000313" key="1">
    <source>
        <dbReference type="EMBL" id="BBO36025.1"/>
    </source>
</evidence>
<dbReference type="RefSeq" id="WP_152101278.1">
    <property type="nucleotide sequence ID" value="NZ_AP021861.1"/>
</dbReference>
<dbReference type="Proteomes" id="UP000326837">
    <property type="component" value="Chromosome"/>
</dbReference>
<proteinExistence type="predicted"/>
<organism evidence="1 2">
    <name type="scientific">Lacipirellula parvula</name>
    <dbReference type="NCBI Taxonomy" id="2650471"/>
    <lineage>
        <taxon>Bacteria</taxon>
        <taxon>Pseudomonadati</taxon>
        <taxon>Planctomycetota</taxon>
        <taxon>Planctomycetia</taxon>
        <taxon>Pirellulales</taxon>
        <taxon>Lacipirellulaceae</taxon>
        <taxon>Lacipirellula</taxon>
    </lineage>
</organism>
<dbReference type="AlphaFoldDB" id="A0A5K7XI00"/>
<accession>A0A5K7XI00</accession>
<evidence type="ECO:0000313" key="2">
    <source>
        <dbReference type="Proteomes" id="UP000326837"/>
    </source>
</evidence>
<protein>
    <submittedName>
        <fullName evidence="1">Uncharacterized protein</fullName>
    </submittedName>
</protein>
<reference evidence="2" key="1">
    <citation type="submission" date="2019-10" db="EMBL/GenBank/DDBJ databases">
        <title>Lacipirellula parvula gen. nov., sp. nov., representing a lineage of planctomycetes widespread in freshwater anoxic habitats, and description of the family Lacipirellulaceae.</title>
        <authorList>
            <person name="Dedysh S.N."/>
            <person name="Kulichevskaya I.S."/>
            <person name="Beletsky A.V."/>
            <person name="Rakitin A.L."/>
            <person name="Mardanov A.V."/>
            <person name="Ivanova A.A."/>
            <person name="Saltykova V.X."/>
            <person name="Rijpstra W.I.C."/>
            <person name="Sinninghe Damste J.S."/>
            <person name="Ravin N.V."/>
        </authorList>
    </citation>
    <scope>NUCLEOTIDE SEQUENCE [LARGE SCALE GENOMIC DNA]</scope>
    <source>
        <strain evidence="2">PX69</strain>
    </source>
</reference>